<proteinExistence type="inferred from homology"/>
<feature type="domain" description="HipA-like C-terminal" evidence="4">
    <location>
        <begin position="172"/>
        <end position="383"/>
    </location>
</feature>
<dbReference type="Pfam" id="PF13657">
    <property type="entry name" value="Couple_hipA"/>
    <property type="match status" value="1"/>
</dbReference>
<evidence type="ECO:0000313" key="6">
    <source>
        <dbReference type="EMBL" id="MBK1669723.1"/>
    </source>
</evidence>
<evidence type="ECO:0000313" key="7">
    <source>
        <dbReference type="Proteomes" id="UP001296873"/>
    </source>
</evidence>
<dbReference type="Pfam" id="PF07804">
    <property type="entry name" value="HipA_C"/>
    <property type="match status" value="1"/>
</dbReference>
<protein>
    <submittedName>
        <fullName evidence="6">Phosphatidylinositol kinase</fullName>
    </submittedName>
</protein>
<evidence type="ECO:0000256" key="1">
    <source>
        <dbReference type="ARBA" id="ARBA00010164"/>
    </source>
</evidence>
<dbReference type="EMBL" id="NRRL01000059">
    <property type="protein sequence ID" value="MBK1669723.1"/>
    <property type="molecule type" value="Genomic_DNA"/>
</dbReference>
<sequence length="415" mass="46596">MSDVEVHIELDGQTHRVGLLRRNVSRRAETVTFEYDQTWLDHPHRFPIDPSLPLTRGTFPPPKNMETPPAINDSAPDTWGRRLLRRAERRQAEKEKRTVRTLTEMDFILGVSDRSRMGALRFCEVGEDHFQSQSTVSVPARLGLRRLLEITERVQRDEETEEDLQDILAPGSSLGGARPKATVFDQYGNMSIAKFPNESDTYSIERWEAIALRLAAQSGIETPNHELVSVAGKAVLLSRRFDRNGDRRIPYMSAMAMTGSQDGQGGSYPEIVDVMSSYAGHAKSDADKLYRRMVFNILVSNVDDHLRNHGFLRTDPSGWRLSPAFDLNPVPTDEKARVLSTNIDLDDGTCSIELAESVAGYFGLRKKQAREVIKQVAHATSQWRPVASAAGAKLSEIDRMARAFEHDDLARALTI</sequence>
<accession>A0ABS1DJQ2</accession>
<dbReference type="GO" id="GO:0016301">
    <property type="term" value="F:kinase activity"/>
    <property type="evidence" value="ECO:0007669"/>
    <property type="project" value="UniProtKB-KW"/>
</dbReference>
<evidence type="ECO:0000256" key="2">
    <source>
        <dbReference type="ARBA" id="ARBA00022679"/>
    </source>
</evidence>
<evidence type="ECO:0000259" key="4">
    <source>
        <dbReference type="Pfam" id="PF07804"/>
    </source>
</evidence>
<dbReference type="Gene3D" id="1.10.1070.20">
    <property type="match status" value="1"/>
</dbReference>
<reference evidence="6 7" key="1">
    <citation type="journal article" date="2020" name="Microorganisms">
        <title>Osmotic Adaptation and Compatible Solute Biosynthesis of Phototrophic Bacteria as Revealed from Genome Analyses.</title>
        <authorList>
            <person name="Imhoff J.F."/>
            <person name="Rahn T."/>
            <person name="Kunzel S."/>
            <person name="Keller A."/>
            <person name="Neulinger S.C."/>
        </authorList>
    </citation>
    <scope>NUCLEOTIDE SEQUENCE [LARGE SCALE GENOMIC DNA]</scope>
    <source>
        <strain evidence="6 7">DSM 9895</strain>
    </source>
</reference>
<keyword evidence="2" id="KW-0808">Transferase</keyword>
<evidence type="ECO:0000256" key="3">
    <source>
        <dbReference type="ARBA" id="ARBA00022777"/>
    </source>
</evidence>
<dbReference type="InterPro" id="IPR012893">
    <property type="entry name" value="HipA-like_C"/>
</dbReference>
<comment type="similarity">
    <text evidence="1">Belongs to the HipA Ser/Thr kinase family.</text>
</comment>
<organism evidence="6 7">
    <name type="scientific">Rhodovibrio sodomensis</name>
    <dbReference type="NCBI Taxonomy" id="1088"/>
    <lineage>
        <taxon>Bacteria</taxon>
        <taxon>Pseudomonadati</taxon>
        <taxon>Pseudomonadota</taxon>
        <taxon>Alphaproteobacteria</taxon>
        <taxon>Rhodospirillales</taxon>
        <taxon>Rhodovibrionaceae</taxon>
        <taxon>Rhodovibrio</taxon>
    </lineage>
</organism>
<gene>
    <name evidence="6" type="ORF">CKO28_16920</name>
</gene>
<dbReference type="InterPro" id="IPR052028">
    <property type="entry name" value="HipA_Ser/Thr_kinase"/>
</dbReference>
<keyword evidence="7" id="KW-1185">Reference proteome</keyword>
<comment type="caution">
    <text evidence="6">The sequence shown here is derived from an EMBL/GenBank/DDBJ whole genome shotgun (WGS) entry which is preliminary data.</text>
</comment>
<dbReference type="InterPro" id="IPR017508">
    <property type="entry name" value="HipA_N1"/>
</dbReference>
<evidence type="ECO:0000259" key="5">
    <source>
        <dbReference type="Pfam" id="PF13657"/>
    </source>
</evidence>
<name>A0ABS1DJQ2_9PROT</name>
<dbReference type="PANTHER" id="PTHR37419">
    <property type="entry name" value="SERINE/THREONINE-PROTEIN KINASE TOXIN HIPA"/>
    <property type="match status" value="1"/>
</dbReference>
<dbReference type="Proteomes" id="UP001296873">
    <property type="component" value="Unassembled WGS sequence"/>
</dbReference>
<dbReference type="RefSeq" id="WP_200342064.1">
    <property type="nucleotide sequence ID" value="NZ_NRRL01000059.1"/>
</dbReference>
<dbReference type="PANTHER" id="PTHR37419:SF8">
    <property type="entry name" value="TOXIN YJJJ"/>
    <property type="match status" value="1"/>
</dbReference>
<feature type="domain" description="HipA N-terminal subdomain 1" evidence="5">
    <location>
        <begin position="14"/>
        <end position="100"/>
    </location>
</feature>
<keyword evidence="3 6" id="KW-0418">Kinase</keyword>